<organism evidence="1 2">
    <name type="scientific">Batillaria attramentaria</name>
    <dbReference type="NCBI Taxonomy" id="370345"/>
    <lineage>
        <taxon>Eukaryota</taxon>
        <taxon>Metazoa</taxon>
        <taxon>Spiralia</taxon>
        <taxon>Lophotrochozoa</taxon>
        <taxon>Mollusca</taxon>
        <taxon>Gastropoda</taxon>
        <taxon>Caenogastropoda</taxon>
        <taxon>Sorbeoconcha</taxon>
        <taxon>Cerithioidea</taxon>
        <taxon>Batillariidae</taxon>
        <taxon>Batillaria</taxon>
    </lineage>
</organism>
<protein>
    <submittedName>
        <fullName evidence="1">Uncharacterized protein</fullName>
    </submittedName>
</protein>
<accession>A0ABD0M803</accession>
<dbReference type="AlphaFoldDB" id="A0ABD0M803"/>
<keyword evidence="2" id="KW-1185">Reference proteome</keyword>
<evidence type="ECO:0000313" key="2">
    <source>
        <dbReference type="Proteomes" id="UP001519460"/>
    </source>
</evidence>
<gene>
    <name evidence="1" type="ORF">BaRGS_00001595</name>
</gene>
<sequence length="83" mass="9415">MFRCIKRREFHGTGRRFTVGLPIPINSNDFQIDQGVCDLENIHWDFWNSARGRRDGGDGLADLTLFCRPALSTRVLGLQPQGP</sequence>
<reference evidence="1 2" key="1">
    <citation type="journal article" date="2023" name="Sci. Data">
        <title>Genome assembly of the Korean intertidal mud-creeper Batillaria attramentaria.</title>
        <authorList>
            <person name="Patra A.K."/>
            <person name="Ho P.T."/>
            <person name="Jun S."/>
            <person name="Lee S.J."/>
            <person name="Kim Y."/>
            <person name="Won Y.J."/>
        </authorList>
    </citation>
    <scope>NUCLEOTIDE SEQUENCE [LARGE SCALE GENOMIC DNA]</scope>
    <source>
        <strain evidence="1">Wonlab-2016</strain>
    </source>
</reference>
<proteinExistence type="predicted"/>
<comment type="caution">
    <text evidence="1">The sequence shown here is derived from an EMBL/GenBank/DDBJ whole genome shotgun (WGS) entry which is preliminary data.</text>
</comment>
<evidence type="ECO:0000313" key="1">
    <source>
        <dbReference type="EMBL" id="KAK7507660.1"/>
    </source>
</evidence>
<name>A0ABD0M803_9CAEN</name>
<dbReference type="Proteomes" id="UP001519460">
    <property type="component" value="Unassembled WGS sequence"/>
</dbReference>
<dbReference type="EMBL" id="JACVVK020000004">
    <property type="protein sequence ID" value="KAK7507660.1"/>
    <property type="molecule type" value="Genomic_DNA"/>
</dbReference>